<evidence type="ECO:0000256" key="9">
    <source>
        <dbReference type="SAM" id="Phobius"/>
    </source>
</evidence>
<comment type="similarity">
    <text evidence="8">Belongs to the TRAP transporter small permease family.</text>
</comment>
<evidence type="ECO:0000256" key="6">
    <source>
        <dbReference type="ARBA" id="ARBA00022989"/>
    </source>
</evidence>
<dbReference type="RefSeq" id="WP_256298710.1">
    <property type="nucleotide sequence ID" value="NZ_JAOQKE010000002.1"/>
</dbReference>
<feature type="transmembrane region" description="Helical" evidence="9">
    <location>
        <begin position="21"/>
        <end position="43"/>
    </location>
</feature>
<comment type="caution">
    <text evidence="11">The sequence shown here is derived from an EMBL/GenBank/DDBJ whole genome shotgun (WGS) entry which is preliminary data.</text>
</comment>
<sequence>MEEKKSDFFKTFDNLIGHLENIGVGITFAGIVILVTVCVFYRYVLKSGFMWSAEVQEVLVVAMAMFGCAKATREGGHTELTALTKLFPRTGRVAIRTITSILTVIFLAVFVWTSYKYTISSGMLKTIMLKIPYKYFYMWLPIGMALNLYEFIKRIPDRIKNDPPEEY</sequence>
<keyword evidence="7 9" id="KW-0472">Membrane</keyword>
<dbReference type="Pfam" id="PF04290">
    <property type="entry name" value="DctQ"/>
    <property type="match status" value="1"/>
</dbReference>
<evidence type="ECO:0000256" key="3">
    <source>
        <dbReference type="ARBA" id="ARBA00022475"/>
    </source>
</evidence>
<dbReference type="InterPro" id="IPR055348">
    <property type="entry name" value="DctQ"/>
</dbReference>
<gene>
    <name evidence="11" type="ORF">OCV47_02830</name>
</gene>
<reference evidence="11 12" key="1">
    <citation type="journal article" date="2021" name="ISME Commun">
        <title>Automated analysis of genomic sequences facilitates high-throughput and comprehensive description of bacteria.</title>
        <authorList>
            <person name="Hitch T.C.A."/>
        </authorList>
    </citation>
    <scope>NUCLEOTIDE SEQUENCE [LARGE SCALE GENOMIC DNA]</scope>
    <source>
        <strain evidence="11 12">Sanger_29</strain>
    </source>
</reference>
<dbReference type="PANTHER" id="PTHR35011">
    <property type="entry name" value="2,3-DIKETO-L-GULONATE TRAP TRANSPORTER SMALL PERMEASE PROTEIN YIAM"/>
    <property type="match status" value="1"/>
</dbReference>
<organism evidence="11 12">
    <name type="scientific">Muricoprocola aceti</name>
    <dbReference type="NCBI Taxonomy" id="2981772"/>
    <lineage>
        <taxon>Bacteria</taxon>
        <taxon>Bacillati</taxon>
        <taxon>Bacillota</taxon>
        <taxon>Clostridia</taxon>
        <taxon>Lachnospirales</taxon>
        <taxon>Lachnospiraceae</taxon>
        <taxon>Muricoprocola</taxon>
    </lineage>
</organism>
<evidence type="ECO:0000256" key="4">
    <source>
        <dbReference type="ARBA" id="ARBA00022519"/>
    </source>
</evidence>
<evidence type="ECO:0000313" key="11">
    <source>
        <dbReference type="EMBL" id="MCU6724301.1"/>
    </source>
</evidence>
<dbReference type="PANTHER" id="PTHR35011:SF5">
    <property type="entry name" value="SIALIC ACID TRAP TRANSPORTER SMALL PERMEASE PROTEIN SIAQ"/>
    <property type="match status" value="1"/>
</dbReference>
<keyword evidence="6 9" id="KW-1133">Transmembrane helix</keyword>
<protein>
    <submittedName>
        <fullName evidence="11">TRAP transporter small permease</fullName>
    </submittedName>
</protein>
<keyword evidence="12" id="KW-1185">Reference proteome</keyword>
<name>A0ABT2SIG6_9FIRM</name>
<evidence type="ECO:0000259" key="10">
    <source>
        <dbReference type="Pfam" id="PF04290"/>
    </source>
</evidence>
<dbReference type="EMBL" id="JAOQKE010000002">
    <property type="protein sequence ID" value="MCU6724301.1"/>
    <property type="molecule type" value="Genomic_DNA"/>
</dbReference>
<feature type="domain" description="Tripartite ATP-independent periplasmic transporters DctQ component" evidence="10">
    <location>
        <begin position="31"/>
        <end position="155"/>
    </location>
</feature>
<dbReference type="InterPro" id="IPR007387">
    <property type="entry name" value="TRAP_DctQ"/>
</dbReference>
<evidence type="ECO:0000256" key="5">
    <source>
        <dbReference type="ARBA" id="ARBA00022692"/>
    </source>
</evidence>
<proteinExistence type="inferred from homology"/>
<evidence type="ECO:0000313" key="12">
    <source>
        <dbReference type="Proteomes" id="UP001652338"/>
    </source>
</evidence>
<comment type="subcellular location">
    <subcellularLocation>
        <location evidence="1">Cell inner membrane</location>
        <topology evidence="1">Multi-pass membrane protein</topology>
    </subcellularLocation>
</comment>
<dbReference type="Proteomes" id="UP001652338">
    <property type="component" value="Unassembled WGS sequence"/>
</dbReference>
<keyword evidence="3" id="KW-1003">Cell membrane</keyword>
<evidence type="ECO:0000256" key="2">
    <source>
        <dbReference type="ARBA" id="ARBA00022448"/>
    </source>
</evidence>
<keyword evidence="2" id="KW-0813">Transport</keyword>
<feature type="transmembrane region" description="Helical" evidence="9">
    <location>
        <begin position="135"/>
        <end position="152"/>
    </location>
</feature>
<keyword evidence="5 9" id="KW-0812">Transmembrane</keyword>
<feature type="transmembrane region" description="Helical" evidence="9">
    <location>
        <begin position="93"/>
        <end position="115"/>
    </location>
</feature>
<accession>A0ABT2SIG6</accession>
<evidence type="ECO:0000256" key="1">
    <source>
        <dbReference type="ARBA" id="ARBA00004429"/>
    </source>
</evidence>
<evidence type="ECO:0000256" key="7">
    <source>
        <dbReference type="ARBA" id="ARBA00023136"/>
    </source>
</evidence>
<evidence type="ECO:0000256" key="8">
    <source>
        <dbReference type="ARBA" id="ARBA00038436"/>
    </source>
</evidence>
<keyword evidence="4" id="KW-0997">Cell inner membrane</keyword>